<dbReference type="PANTHER" id="PTHR31885:SF6">
    <property type="entry name" value="GH04784P"/>
    <property type="match status" value="1"/>
</dbReference>
<sequence>MTPQDPRLYPFFVLVVVYFITYQPFLHYPPHTVMAAATKAAPIWYLAGYVFKASENPDLTWQERTLSCWSVVGLLLSSVGDVCLVWRDTLFIPGMLFFGLAQAAYIVGLKAAITPLGKAQKDYADLFVLLWACSYLFIASGMDSWFMAGIVLVYAALLFTMGFMSLRRHLGEGSEASLHGAVGGLLFMTSDLLIAVDKWRFHVLFSELVIMVTYYAAQYGLAVAASNFGRAREKRID</sequence>
<dbReference type="InterPro" id="IPR012506">
    <property type="entry name" value="TMEM86B-like"/>
</dbReference>
<evidence type="ECO:0000313" key="11">
    <source>
        <dbReference type="Proteomes" id="UP001519460"/>
    </source>
</evidence>
<comment type="similarity">
    <text evidence="2">Belongs to the TMEM86 family.</text>
</comment>
<organism evidence="10 11">
    <name type="scientific">Batillaria attramentaria</name>
    <dbReference type="NCBI Taxonomy" id="370345"/>
    <lineage>
        <taxon>Eukaryota</taxon>
        <taxon>Metazoa</taxon>
        <taxon>Spiralia</taxon>
        <taxon>Lophotrochozoa</taxon>
        <taxon>Mollusca</taxon>
        <taxon>Gastropoda</taxon>
        <taxon>Caenogastropoda</taxon>
        <taxon>Sorbeoconcha</taxon>
        <taxon>Cerithioidea</taxon>
        <taxon>Batillariidae</taxon>
        <taxon>Batillaria</taxon>
    </lineage>
</organism>
<evidence type="ECO:0000256" key="7">
    <source>
        <dbReference type="ARBA" id="ARBA00049458"/>
    </source>
</evidence>
<keyword evidence="3 9" id="KW-0812">Transmembrane</keyword>
<evidence type="ECO:0000256" key="6">
    <source>
        <dbReference type="ARBA" id="ARBA00035673"/>
    </source>
</evidence>
<comment type="catalytic activity">
    <reaction evidence="8">
        <text>a 1-O-(1Z-alkenyl)-sn-glycero-3-phosphocholine + H2O = a 2,3-saturated aldehyde + sn-glycerol 3-phosphocholine</text>
        <dbReference type="Rhea" id="RHEA:22544"/>
        <dbReference type="ChEBI" id="CHEBI:15377"/>
        <dbReference type="ChEBI" id="CHEBI:16870"/>
        <dbReference type="ChEBI" id="CHEBI:73359"/>
        <dbReference type="ChEBI" id="CHEBI:77287"/>
        <dbReference type="EC" id="3.3.2.2"/>
    </reaction>
</comment>
<accession>A0ABD0L293</accession>
<keyword evidence="5 9" id="KW-0472">Membrane</keyword>
<evidence type="ECO:0000256" key="5">
    <source>
        <dbReference type="ARBA" id="ARBA00023136"/>
    </source>
</evidence>
<name>A0ABD0L293_9CAEN</name>
<dbReference type="Proteomes" id="UP001519460">
    <property type="component" value="Unassembled WGS sequence"/>
</dbReference>
<feature type="transmembrane region" description="Helical" evidence="9">
    <location>
        <begin position="7"/>
        <end position="25"/>
    </location>
</feature>
<evidence type="ECO:0000256" key="4">
    <source>
        <dbReference type="ARBA" id="ARBA00022989"/>
    </source>
</evidence>
<evidence type="ECO:0000256" key="2">
    <source>
        <dbReference type="ARBA" id="ARBA00007375"/>
    </source>
</evidence>
<evidence type="ECO:0000313" key="10">
    <source>
        <dbReference type="EMBL" id="KAK7493534.1"/>
    </source>
</evidence>
<evidence type="ECO:0000256" key="9">
    <source>
        <dbReference type="SAM" id="Phobius"/>
    </source>
</evidence>
<dbReference type="PANTHER" id="PTHR31885">
    <property type="entry name" value="GH04784P"/>
    <property type="match status" value="1"/>
</dbReference>
<feature type="transmembrane region" description="Helical" evidence="9">
    <location>
        <begin position="208"/>
        <end position="228"/>
    </location>
</feature>
<keyword evidence="11" id="KW-1185">Reference proteome</keyword>
<evidence type="ECO:0000256" key="8">
    <source>
        <dbReference type="ARBA" id="ARBA00049560"/>
    </source>
</evidence>
<keyword evidence="4 9" id="KW-1133">Transmembrane helix</keyword>
<comment type="subcellular location">
    <subcellularLocation>
        <location evidence="1">Membrane</location>
        <topology evidence="1">Multi-pass membrane protein</topology>
    </subcellularLocation>
</comment>
<gene>
    <name evidence="10" type="ORF">BaRGS_00015245</name>
</gene>
<feature type="transmembrane region" description="Helical" evidence="9">
    <location>
        <begin position="145"/>
        <end position="166"/>
    </location>
</feature>
<comment type="catalytic activity">
    <reaction evidence="7">
        <text>a 1-O-(1Z-alkenyl)-sn-glycero-3-phosphoethanolamine + H2O = a 2,3-saturated aldehyde + sn-glycero-3-phosphoethanolamine</text>
        <dbReference type="Rhea" id="RHEA:16905"/>
        <dbReference type="ChEBI" id="CHEBI:15377"/>
        <dbReference type="ChEBI" id="CHEBI:73359"/>
        <dbReference type="ChEBI" id="CHEBI:77288"/>
        <dbReference type="ChEBI" id="CHEBI:143890"/>
        <dbReference type="EC" id="3.3.2.2"/>
    </reaction>
</comment>
<feature type="transmembrane region" description="Helical" evidence="9">
    <location>
        <begin position="90"/>
        <end position="111"/>
    </location>
</feature>
<proteinExistence type="inferred from homology"/>
<evidence type="ECO:0000256" key="3">
    <source>
        <dbReference type="ARBA" id="ARBA00022692"/>
    </source>
</evidence>
<feature type="transmembrane region" description="Helical" evidence="9">
    <location>
        <begin position="178"/>
        <end position="196"/>
    </location>
</feature>
<comment type="caution">
    <text evidence="10">The sequence shown here is derived from an EMBL/GenBank/DDBJ whole genome shotgun (WGS) entry which is preliminary data.</text>
</comment>
<reference evidence="10 11" key="1">
    <citation type="journal article" date="2023" name="Sci. Data">
        <title>Genome assembly of the Korean intertidal mud-creeper Batillaria attramentaria.</title>
        <authorList>
            <person name="Patra A.K."/>
            <person name="Ho P.T."/>
            <person name="Jun S."/>
            <person name="Lee S.J."/>
            <person name="Kim Y."/>
            <person name="Won Y.J."/>
        </authorList>
    </citation>
    <scope>NUCLEOTIDE SEQUENCE [LARGE SCALE GENOMIC DNA]</scope>
    <source>
        <strain evidence="10">Wonlab-2016</strain>
    </source>
</reference>
<dbReference type="GO" id="GO:0047408">
    <property type="term" value="F:alkenylglycerophosphocholine hydrolase activity"/>
    <property type="evidence" value="ECO:0007669"/>
    <property type="project" value="UniProtKB-EC"/>
</dbReference>
<dbReference type="GO" id="GO:0016020">
    <property type="term" value="C:membrane"/>
    <property type="evidence" value="ECO:0007669"/>
    <property type="project" value="UniProtKB-SubCell"/>
</dbReference>
<dbReference type="AlphaFoldDB" id="A0ABD0L293"/>
<dbReference type="EMBL" id="JACVVK020000092">
    <property type="protein sequence ID" value="KAK7493534.1"/>
    <property type="molecule type" value="Genomic_DNA"/>
</dbReference>
<feature type="transmembrane region" description="Helical" evidence="9">
    <location>
        <begin position="123"/>
        <end position="139"/>
    </location>
</feature>
<dbReference type="EC" id="3.3.2.2" evidence="6"/>
<dbReference type="Pfam" id="PF07947">
    <property type="entry name" value="YhhN"/>
    <property type="match status" value="1"/>
</dbReference>
<protein>
    <recommendedName>
        <fullName evidence="6">lysoplasmalogenase</fullName>
        <ecNumber evidence="6">3.3.2.2</ecNumber>
    </recommendedName>
</protein>
<evidence type="ECO:0000256" key="1">
    <source>
        <dbReference type="ARBA" id="ARBA00004141"/>
    </source>
</evidence>